<accession>A0A2P2PKG9</accession>
<protein>
    <submittedName>
        <fullName evidence="1">Uncharacterized protein</fullName>
    </submittedName>
</protein>
<organism evidence="1">
    <name type="scientific">Rhizophora mucronata</name>
    <name type="common">Asiatic mangrove</name>
    <dbReference type="NCBI Taxonomy" id="61149"/>
    <lineage>
        <taxon>Eukaryota</taxon>
        <taxon>Viridiplantae</taxon>
        <taxon>Streptophyta</taxon>
        <taxon>Embryophyta</taxon>
        <taxon>Tracheophyta</taxon>
        <taxon>Spermatophyta</taxon>
        <taxon>Magnoliopsida</taxon>
        <taxon>eudicotyledons</taxon>
        <taxon>Gunneridae</taxon>
        <taxon>Pentapetalae</taxon>
        <taxon>rosids</taxon>
        <taxon>fabids</taxon>
        <taxon>Malpighiales</taxon>
        <taxon>Rhizophoraceae</taxon>
        <taxon>Rhizophora</taxon>
    </lineage>
</organism>
<evidence type="ECO:0000313" key="1">
    <source>
        <dbReference type="EMBL" id="MBX55238.1"/>
    </source>
</evidence>
<proteinExistence type="predicted"/>
<dbReference type="EMBL" id="GGEC01074754">
    <property type="protein sequence ID" value="MBX55238.1"/>
    <property type="molecule type" value="Transcribed_RNA"/>
</dbReference>
<name>A0A2P2PKG9_RHIMU</name>
<sequence>MTKLKDFASSYSDTSLWKKNKNMAEVILEVDLIGWNQSNRRLSL</sequence>
<reference evidence="1" key="1">
    <citation type="submission" date="2018-02" db="EMBL/GenBank/DDBJ databases">
        <title>Rhizophora mucronata_Transcriptome.</title>
        <authorList>
            <person name="Meera S.P."/>
            <person name="Sreeshan A."/>
            <person name="Augustine A."/>
        </authorList>
    </citation>
    <scope>NUCLEOTIDE SEQUENCE</scope>
    <source>
        <tissue evidence="1">Leaf</tissue>
    </source>
</reference>
<dbReference type="AlphaFoldDB" id="A0A2P2PKG9"/>